<evidence type="ECO:0000313" key="1">
    <source>
        <dbReference type="EMBL" id="CAE0813921.1"/>
    </source>
</evidence>
<gene>
    <name evidence="1" type="ORF">EGYM00163_LOCUS25072</name>
</gene>
<protein>
    <submittedName>
        <fullName evidence="1">Uncharacterized protein</fullName>
    </submittedName>
</protein>
<name>A0A7S4FTR1_9EUGL</name>
<reference evidence="1" key="1">
    <citation type="submission" date="2021-01" db="EMBL/GenBank/DDBJ databases">
        <authorList>
            <person name="Corre E."/>
            <person name="Pelletier E."/>
            <person name="Niang G."/>
            <person name="Scheremetjew M."/>
            <person name="Finn R."/>
            <person name="Kale V."/>
            <person name="Holt S."/>
            <person name="Cochrane G."/>
            <person name="Meng A."/>
            <person name="Brown T."/>
            <person name="Cohen L."/>
        </authorList>
    </citation>
    <scope>NUCLEOTIDE SEQUENCE</scope>
    <source>
        <strain evidence="1">CCMP1594</strain>
    </source>
</reference>
<sequence>MAISRFSTKALDPHSAMYGICWLTGATEFQPILSSPVLCEEKGLTTTQVPPPPPVERLLQCRRHMEATPAQTAGNILSSTQNLGCEVHLDVFGYPRLLPCFTGNMATALTTAIQCDVVSRIRSTRVKPQMQPLVSCAFLSVPFFFFGMRLHPLVPREAERPAGCFWGNANNCFLWGVLAQGSSMTAYPPIAGVM</sequence>
<dbReference type="EMBL" id="HBJA01071342">
    <property type="protein sequence ID" value="CAE0813921.1"/>
    <property type="molecule type" value="Transcribed_RNA"/>
</dbReference>
<proteinExistence type="predicted"/>
<dbReference type="AlphaFoldDB" id="A0A7S4FTR1"/>
<organism evidence="1">
    <name type="scientific">Eutreptiella gymnastica</name>
    <dbReference type="NCBI Taxonomy" id="73025"/>
    <lineage>
        <taxon>Eukaryota</taxon>
        <taxon>Discoba</taxon>
        <taxon>Euglenozoa</taxon>
        <taxon>Euglenida</taxon>
        <taxon>Spirocuta</taxon>
        <taxon>Euglenophyceae</taxon>
        <taxon>Eutreptiales</taxon>
        <taxon>Eutreptiaceae</taxon>
        <taxon>Eutreptiella</taxon>
    </lineage>
</organism>
<accession>A0A7S4FTR1</accession>